<evidence type="ECO:0000313" key="6">
    <source>
        <dbReference type="Proteomes" id="UP000694680"/>
    </source>
</evidence>
<dbReference type="InterPro" id="IPR016130">
    <property type="entry name" value="Tyr_Pase_AS"/>
</dbReference>
<dbReference type="PROSITE" id="PS50056">
    <property type="entry name" value="TYR_PHOSPHATASE_2"/>
    <property type="match status" value="1"/>
</dbReference>
<reference evidence="5" key="3">
    <citation type="submission" date="2025-09" db="UniProtKB">
        <authorList>
            <consortium name="Ensembl"/>
        </authorList>
    </citation>
    <scope>IDENTIFICATION</scope>
</reference>
<dbReference type="Gene3D" id="3.90.190.10">
    <property type="entry name" value="Protein tyrosine phosphatase superfamily"/>
    <property type="match status" value="1"/>
</dbReference>
<feature type="domain" description="Tyrosine specific protein phosphatases" evidence="4">
    <location>
        <begin position="91"/>
        <end position="132"/>
    </location>
</feature>
<dbReference type="InterPro" id="IPR020422">
    <property type="entry name" value="TYR_PHOSPHATASE_DUAL_dom"/>
</dbReference>
<dbReference type="InterPro" id="IPR000340">
    <property type="entry name" value="Dual-sp_phosphatase_cat-dom"/>
</dbReference>
<dbReference type="GO" id="GO:0030837">
    <property type="term" value="P:negative regulation of actin filament polymerization"/>
    <property type="evidence" value="ECO:0007669"/>
    <property type="project" value="InterPro"/>
</dbReference>
<dbReference type="GO" id="GO:0004721">
    <property type="term" value="F:phosphoprotein phosphatase activity"/>
    <property type="evidence" value="ECO:0007669"/>
    <property type="project" value="UniProtKB-KW"/>
</dbReference>
<dbReference type="Ensembl" id="ENSGWIT00000035235.1">
    <property type="protein sequence ID" value="ENSGWIP00000032363.1"/>
    <property type="gene ID" value="ENSGWIG00000016676.1"/>
</dbReference>
<keyword evidence="2" id="KW-0904">Protein phosphatase</keyword>
<evidence type="ECO:0000259" key="3">
    <source>
        <dbReference type="PROSITE" id="PS50054"/>
    </source>
</evidence>
<sequence>MIFSLKVKGIFAFPEENARRLIIFSPACSNTTTSECTTRKQQTCWSTGTTRISSSPKPSGFLLTHTHTQSKTSFISHCWSTCCPWSYRKAGAKCLVHCKMGVSRSASTVIAYAMKEYGWDLDTAFDFVKEKRAVTKPNPSFMKQLEEYQGILLARCALVLKQMYYYL</sequence>
<dbReference type="GO" id="GO:0003779">
    <property type="term" value="F:actin binding"/>
    <property type="evidence" value="ECO:0007669"/>
    <property type="project" value="InterPro"/>
</dbReference>
<dbReference type="InterPro" id="IPR000387">
    <property type="entry name" value="Tyr_Pase_dom"/>
</dbReference>
<dbReference type="PANTHER" id="PTHR45864:SF3">
    <property type="entry name" value="PROTEIN PHOSPHATASE SLINGSHOT HOMOLOG 2"/>
    <property type="match status" value="1"/>
</dbReference>
<reference evidence="5" key="2">
    <citation type="submission" date="2025-08" db="UniProtKB">
        <authorList>
            <consortium name="Ensembl"/>
        </authorList>
    </citation>
    <scope>IDENTIFICATION</scope>
</reference>
<reference evidence="5" key="1">
    <citation type="submission" date="2020-06" db="EMBL/GenBank/DDBJ databases">
        <authorList>
            <consortium name="Wellcome Sanger Institute Data Sharing"/>
        </authorList>
    </citation>
    <scope>NUCLEOTIDE SEQUENCE [LARGE SCALE GENOMIC DNA]</scope>
</reference>
<dbReference type="PROSITE" id="PS50054">
    <property type="entry name" value="TYR_PHOSPHATASE_DUAL"/>
    <property type="match status" value="1"/>
</dbReference>
<dbReference type="AlphaFoldDB" id="A0A8C5GN43"/>
<dbReference type="PROSITE" id="PS00383">
    <property type="entry name" value="TYR_PHOSPHATASE_1"/>
    <property type="match status" value="1"/>
</dbReference>
<proteinExistence type="predicted"/>
<keyword evidence="1" id="KW-0378">Hydrolase</keyword>
<organism evidence="5 6">
    <name type="scientific">Gouania willdenowi</name>
    <name type="common">Blunt-snouted clingfish</name>
    <name type="synonym">Lepadogaster willdenowi</name>
    <dbReference type="NCBI Taxonomy" id="441366"/>
    <lineage>
        <taxon>Eukaryota</taxon>
        <taxon>Metazoa</taxon>
        <taxon>Chordata</taxon>
        <taxon>Craniata</taxon>
        <taxon>Vertebrata</taxon>
        <taxon>Euteleostomi</taxon>
        <taxon>Actinopterygii</taxon>
        <taxon>Neopterygii</taxon>
        <taxon>Teleostei</taxon>
        <taxon>Neoteleostei</taxon>
        <taxon>Acanthomorphata</taxon>
        <taxon>Ovalentaria</taxon>
        <taxon>Blenniimorphae</taxon>
        <taxon>Blenniiformes</taxon>
        <taxon>Gobiesocoidei</taxon>
        <taxon>Gobiesocidae</taxon>
        <taxon>Gobiesocinae</taxon>
        <taxon>Gouania</taxon>
    </lineage>
</organism>
<dbReference type="Pfam" id="PF00782">
    <property type="entry name" value="DSPc"/>
    <property type="match status" value="1"/>
</dbReference>
<evidence type="ECO:0000259" key="4">
    <source>
        <dbReference type="PROSITE" id="PS50056"/>
    </source>
</evidence>
<evidence type="ECO:0000313" key="5">
    <source>
        <dbReference type="Ensembl" id="ENSGWIP00000032363.1"/>
    </source>
</evidence>
<dbReference type="SUPFAM" id="SSF52799">
    <property type="entry name" value="(Phosphotyrosine protein) phosphatases II"/>
    <property type="match status" value="1"/>
</dbReference>
<dbReference type="InterPro" id="IPR043587">
    <property type="entry name" value="Phosphatase_SSH-like"/>
</dbReference>
<keyword evidence="6" id="KW-1185">Reference proteome</keyword>
<evidence type="ECO:0000256" key="1">
    <source>
        <dbReference type="ARBA" id="ARBA00022801"/>
    </source>
</evidence>
<protein>
    <submittedName>
        <fullName evidence="5">Uncharacterized protein</fullName>
    </submittedName>
</protein>
<accession>A0A8C5GN43</accession>
<dbReference type="SMART" id="SM00195">
    <property type="entry name" value="DSPc"/>
    <property type="match status" value="1"/>
</dbReference>
<evidence type="ECO:0000256" key="2">
    <source>
        <dbReference type="ARBA" id="ARBA00022912"/>
    </source>
</evidence>
<name>A0A8C5GN43_GOUWI</name>
<feature type="domain" description="Tyrosine-protein phosphatase" evidence="3">
    <location>
        <begin position="1"/>
        <end position="154"/>
    </location>
</feature>
<dbReference type="PANTHER" id="PTHR45864">
    <property type="entry name" value="SLINGSHOT PROTEIN PHOSPHATASE HOMOLOG"/>
    <property type="match status" value="1"/>
</dbReference>
<dbReference type="Proteomes" id="UP000694680">
    <property type="component" value="Chromosome 13"/>
</dbReference>
<dbReference type="InterPro" id="IPR029021">
    <property type="entry name" value="Prot-tyrosine_phosphatase-like"/>
</dbReference>